<accession>A0AAD4VED9</accession>
<evidence type="ECO:0000313" key="1">
    <source>
        <dbReference type="EMBL" id="KAI5322752.1"/>
    </source>
</evidence>
<organism evidence="1 2">
    <name type="scientific">Prunus dulcis</name>
    <name type="common">Almond</name>
    <name type="synonym">Amygdalus dulcis</name>
    <dbReference type="NCBI Taxonomy" id="3755"/>
    <lineage>
        <taxon>Eukaryota</taxon>
        <taxon>Viridiplantae</taxon>
        <taxon>Streptophyta</taxon>
        <taxon>Embryophyta</taxon>
        <taxon>Tracheophyta</taxon>
        <taxon>Spermatophyta</taxon>
        <taxon>Magnoliopsida</taxon>
        <taxon>eudicotyledons</taxon>
        <taxon>Gunneridae</taxon>
        <taxon>Pentapetalae</taxon>
        <taxon>rosids</taxon>
        <taxon>fabids</taxon>
        <taxon>Rosales</taxon>
        <taxon>Rosaceae</taxon>
        <taxon>Amygdaloideae</taxon>
        <taxon>Amygdaleae</taxon>
        <taxon>Prunus</taxon>
    </lineage>
</organism>
<dbReference type="PANTHER" id="PTHR47481">
    <property type="match status" value="1"/>
</dbReference>
<dbReference type="Pfam" id="PF14223">
    <property type="entry name" value="Retrotran_gag_2"/>
    <property type="match status" value="1"/>
</dbReference>
<reference evidence="1 2" key="1">
    <citation type="journal article" date="2022" name="G3 (Bethesda)">
        <title>Whole-genome sequence and methylome profiling of the almond [Prunus dulcis (Mill.) D.A. Webb] cultivar 'Nonpareil'.</title>
        <authorList>
            <person name="D'Amico-Willman K.M."/>
            <person name="Ouma W.Z."/>
            <person name="Meulia T."/>
            <person name="Sideli G.M."/>
            <person name="Gradziel T.M."/>
            <person name="Fresnedo-Ramirez J."/>
        </authorList>
    </citation>
    <scope>NUCLEOTIDE SEQUENCE [LARGE SCALE GENOMIC DNA]</scope>
    <source>
        <strain evidence="1">Clone GOH B32 T37-40</strain>
    </source>
</reference>
<dbReference type="EMBL" id="JAJFAZ020000006">
    <property type="protein sequence ID" value="KAI5322752.1"/>
    <property type="molecule type" value="Genomic_DNA"/>
</dbReference>
<evidence type="ECO:0000313" key="2">
    <source>
        <dbReference type="Proteomes" id="UP001054821"/>
    </source>
</evidence>
<evidence type="ECO:0008006" key="3">
    <source>
        <dbReference type="Google" id="ProtNLM"/>
    </source>
</evidence>
<protein>
    <recommendedName>
        <fullName evidence="3">Retrotransposon Copia-like N-terminal domain-containing protein</fullName>
    </recommendedName>
</protein>
<sequence length="176" mass="19524">MLTASQLVLAQSPISSLIPTVGNTVTVKLDDTNYVTWNFQMELLLRGHGVLGFVDGSMPCPAQFTSAAENHTVSDAYQVWKIHDNALMILKTATLSSSAISYVIGNQSSCEMWLNLKERFASISRTSIFQMKTDLQNIKKGPKSVDQYLKKIKDSRDQLSVVGVNISDEVKPYLIH</sequence>
<keyword evidence="2" id="KW-1185">Reference proteome</keyword>
<comment type="caution">
    <text evidence="1">The sequence shown here is derived from an EMBL/GenBank/DDBJ whole genome shotgun (WGS) entry which is preliminary data.</text>
</comment>
<dbReference type="AlphaFoldDB" id="A0AAD4VED9"/>
<name>A0AAD4VED9_PRUDU</name>
<dbReference type="PANTHER" id="PTHR47481:SF22">
    <property type="entry name" value="RETROTRANSPOSON GAG DOMAIN-CONTAINING PROTEIN"/>
    <property type="match status" value="1"/>
</dbReference>
<proteinExistence type="predicted"/>
<dbReference type="Proteomes" id="UP001054821">
    <property type="component" value="Chromosome 6"/>
</dbReference>
<gene>
    <name evidence="1" type="ORF">L3X38_031824</name>
</gene>